<dbReference type="GO" id="GO:0045892">
    <property type="term" value="P:negative regulation of DNA-templated transcription"/>
    <property type="evidence" value="ECO:0007669"/>
    <property type="project" value="UniProtKB-ARBA"/>
</dbReference>
<gene>
    <name evidence="3" type="ORF">CARG_04040</name>
</gene>
<comment type="similarity">
    <text evidence="1">Belongs to the CsoR family.</text>
</comment>
<dbReference type="eggNOG" id="COG1937">
    <property type="taxonomic scope" value="Bacteria"/>
</dbReference>
<dbReference type="PATRIC" id="fig|1348662.3.peg.797"/>
<dbReference type="Proteomes" id="UP000016943">
    <property type="component" value="Chromosome"/>
</dbReference>
<dbReference type="AlphaFoldDB" id="U3GU03"/>
<dbReference type="EMBL" id="CP006365">
    <property type="protein sequence ID" value="AGU14955.1"/>
    <property type="molecule type" value="Genomic_DNA"/>
</dbReference>
<protein>
    <recommendedName>
        <fullName evidence="5">Cytoplasmic protein</fullName>
    </recommendedName>
</protein>
<accession>U3GU03</accession>
<keyword evidence="4" id="KW-1185">Reference proteome</keyword>
<dbReference type="Pfam" id="PF02583">
    <property type="entry name" value="Trns_repr_metal"/>
    <property type="match status" value="1"/>
</dbReference>
<dbReference type="STRING" id="1348662.CARG_04040"/>
<evidence type="ECO:0008006" key="5">
    <source>
        <dbReference type="Google" id="ProtNLM"/>
    </source>
</evidence>
<evidence type="ECO:0000313" key="3">
    <source>
        <dbReference type="EMBL" id="AGU14955.1"/>
    </source>
</evidence>
<dbReference type="GO" id="GO:0003677">
    <property type="term" value="F:DNA binding"/>
    <property type="evidence" value="ECO:0007669"/>
    <property type="project" value="InterPro"/>
</dbReference>
<dbReference type="GeneID" id="78249611"/>
<name>U3GU03_9CORY</name>
<dbReference type="KEGG" id="caz:CARG_04040"/>
<evidence type="ECO:0000256" key="2">
    <source>
        <dbReference type="ARBA" id="ARBA00023008"/>
    </source>
</evidence>
<dbReference type="RefSeq" id="WP_020976108.1">
    <property type="nucleotide sequence ID" value="NC_022198.1"/>
</dbReference>
<dbReference type="PANTHER" id="PTHR33677">
    <property type="entry name" value="TRANSCRIPTIONAL REPRESSOR FRMR-RELATED"/>
    <property type="match status" value="1"/>
</dbReference>
<dbReference type="Gene3D" id="1.20.58.1000">
    <property type="entry name" value="Metal-sensitive repressor, helix protomer"/>
    <property type="match status" value="1"/>
</dbReference>
<dbReference type="HOGENOM" id="CLU_130332_1_3_11"/>
<dbReference type="OrthoDB" id="9809524at2"/>
<reference evidence="3 4" key="1">
    <citation type="journal article" date="2013" name="Genome Announc.">
        <title>Whole-Genome Sequence of the Clinical Strain Corynebacterium argentoratense DSM 44202, Isolated from a Human Throat Specimen.</title>
        <authorList>
            <person name="Bomholt C."/>
            <person name="Glaub A."/>
            <person name="Gravermann K."/>
            <person name="Albersmeier A."/>
            <person name="Brinkrolf K."/>
            <person name="Ruckert C."/>
            <person name="Tauch A."/>
        </authorList>
    </citation>
    <scope>NUCLEOTIDE SEQUENCE [LARGE SCALE GENOMIC DNA]</scope>
    <source>
        <strain evidence="3">DSM 44202</strain>
    </source>
</reference>
<proteinExistence type="inferred from homology"/>
<dbReference type="PANTHER" id="PTHR33677:SF5">
    <property type="entry name" value="TRANSCRIPTIONAL REPRESSOR FRMR"/>
    <property type="match status" value="1"/>
</dbReference>
<evidence type="ECO:0000256" key="1">
    <source>
        <dbReference type="ARBA" id="ARBA00005428"/>
    </source>
</evidence>
<dbReference type="InterPro" id="IPR038390">
    <property type="entry name" value="Metal_Tscrpt_repr_sf"/>
</dbReference>
<evidence type="ECO:0000313" key="4">
    <source>
        <dbReference type="Proteomes" id="UP000016943"/>
    </source>
</evidence>
<organism evidence="3 4">
    <name type="scientific">Corynebacterium argentoratense DSM 44202</name>
    <dbReference type="NCBI Taxonomy" id="1348662"/>
    <lineage>
        <taxon>Bacteria</taxon>
        <taxon>Bacillati</taxon>
        <taxon>Actinomycetota</taxon>
        <taxon>Actinomycetes</taxon>
        <taxon>Mycobacteriales</taxon>
        <taxon>Corynebacteriaceae</taxon>
        <taxon>Corynebacterium</taxon>
    </lineage>
</organism>
<keyword evidence="2" id="KW-0186">Copper</keyword>
<dbReference type="InterPro" id="IPR003735">
    <property type="entry name" value="Metal_Tscrpt_repr"/>
</dbReference>
<sequence>MHLQPDEVKKSVTRLKRAHGQLAGVIRMLEEGNECDQAIMQLAAVSKALDKAGYSIIVTGMKKCFAEGEGASSIDEEKLEKLFLSLS</sequence>
<dbReference type="CDD" id="cd10148">
    <property type="entry name" value="CsoR-like_DUF156"/>
    <property type="match status" value="1"/>
</dbReference>
<dbReference type="GO" id="GO:0046872">
    <property type="term" value="F:metal ion binding"/>
    <property type="evidence" value="ECO:0007669"/>
    <property type="project" value="InterPro"/>
</dbReference>